<dbReference type="Pfam" id="PF00651">
    <property type="entry name" value="BTB"/>
    <property type="match status" value="1"/>
</dbReference>
<dbReference type="Gene3D" id="3.30.710.10">
    <property type="entry name" value="Potassium Channel Kv1.1, Chain A"/>
    <property type="match status" value="1"/>
</dbReference>
<dbReference type="PROSITE" id="PS50097">
    <property type="entry name" value="BTB"/>
    <property type="match status" value="1"/>
</dbReference>
<dbReference type="Proteomes" id="UP001151699">
    <property type="component" value="Chromosome B"/>
</dbReference>
<protein>
    <submittedName>
        <fullName evidence="2">Protein roadkill</fullName>
    </submittedName>
</protein>
<evidence type="ECO:0000259" key="1">
    <source>
        <dbReference type="PROSITE" id="PS50097"/>
    </source>
</evidence>
<evidence type="ECO:0000313" key="2">
    <source>
        <dbReference type="EMBL" id="KAJ6641161.1"/>
    </source>
</evidence>
<dbReference type="AlphaFoldDB" id="A0A9Q0N0T6"/>
<name>A0A9Q0N0T6_9DIPT</name>
<reference evidence="2" key="1">
    <citation type="submission" date="2022-07" db="EMBL/GenBank/DDBJ databases">
        <authorList>
            <person name="Trinca V."/>
            <person name="Uliana J.V.C."/>
            <person name="Torres T.T."/>
            <person name="Ward R.J."/>
            <person name="Monesi N."/>
        </authorList>
    </citation>
    <scope>NUCLEOTIDE SEQUENCE</scope>
    <source>
        <strain evidence="2">HSMRA1968</strain>
        <tissue evidence="2">Whole embryos</tissue>
    </source>
</reference>
<proteinExistence type="predicted"/>
<sequence length="280" mass="32383">MVAKFNWEVSWHTLEKLFETRRQSGGLEINSCLSSQVSEDPLWRLRMYNDGPIRLSLDCDMMTDHCCPPLFYIMKFGGTKVKPFLDEEGQIYSTMLGPSTGTNFFSYGRSSILVLPISYFRNCKDEFIRNEKLLIDVRVHTMSMYSNPPPQFRDIKQHWNPLKAAFQNDFAKLLGEPKYSDVTIICDGEEIKAHKCILAARSTVFSKMLETDANEIMIPDVSVSTMKLVLQYIYTDQGDSDLLEDRLHEVLQCAEKYDLKDLKTLCSNKINYNQTVFSNW</sequence>
<dbReference type="SUPFAM" id="SSF54695">
    <property type="entry name" value="POZ domain"/>
    <property type="match status" value="1"/>
</dbReference>
<organism evidence="2 3">
    <name type="scientific">Pseudolycoriella hygida</name>
    <dbReference type="NCBI Taxonomy" id="35572"/>
    <lineage>
        <taxon>Eukaryota</taxon>
        <taxon>Metazoa</taxon>
        <taxon>Ecdysozoa</taxon>
        <taxon>Arthropoda</taxon>
        <taxon>Hexapoda</taxon>
        <taxon>Insecta</taxon>
        <taxon>Pterygota</taxon>
        <taxon>Neoptera</taxon>
        <taxon>Endopterygota</taxon>
        <taxon>Diptera</taxon>
        <taxon>Nematocera</taxon>
        <taxon>Sciaroidea</taxon>
        <taxon>Sciaridae</taxon>
        <taxon>Pseudolycoriella</taxon>
    </lineage>
</organism>
<dbReference type="CDD" id="cd18186">
    <property type="entry name" value="BTB_POZ_ZBTB_KLHL-like"/>
    <property type="match status" value="1"/>
</dbReference>
<dbReference type="SMART" id="SM00225">
    <property type="entry name" value="BTB"/>
    <property type="match status" value="1"/>
</dbReference>
<gene>
    <name evidence="2" type="primary">rdx_0</name>
    <name evidence="2" type="ORF">Bhyg_06096</name>
</gene>
<feature type="domain" description="BTB" evidence="1">
    <location>
        <begin position="180"/>
        <end position="237"/>
    </location>
</feature>
<accession>A0A9Q0N0T6</accession>
<evidence type="ECO:0000313" key="3">
    <source>
        <dbReference type="Proteomes" id="UP001151699"/>
    </source>
</evidence>
<dbReference type="PANTHER" id="PTHR24413">
    <property type="entry name" value="SPECKLE-TYPE POZ PROTEIN"/>
    <property type="match status" value="1"/>
</dbReference>
<dbReference type="InterPro" id="IPR011333">
    <property type="entry name" value="SKP1/BTB/POZ_sf"/>
</dbReference>
<dbReference type="InterPro" id="IPR000210">
    <property type="entry name" value="BTB/POZ_dom"/>
</dbReference>
<dbReference type="EMBL" id="WJQU01000002">
    <property type="protein sequence ID" value="KAJ6641161.1"/>
    <property type="molecule type" value="Genomic_DNA"/>
</dbReference>
<comment type="caution">
    <text evidence="2">The sequence shown here is derived from an EMBL/GenBank/DDBJ whole genome shotgun (WGS) entry which is preliminary data.</text>
</comment>
<dbReference type="OrthoDB" id="624345at2759"/>
<keyword evidence="3" id="KW-1185">Reference proteome</keyword>